<evidence type="ECO:0000256" key="2">
    <source>
        <dbReference type="ARBA" id="ARBA00009959"/>
    </source>
</evidence>
<dbReference type="GO" id="GO:0051607">
    <property type="term" value="P:defense response to virus"/>
    <property type="evidence" value="ECO:0007669"/>
    <property type="project" value="UniProtKB-UniRule"/>
</dbReference>
<comment type="function">
    <text evidence="9">CRISPR (clustered regularly interspaced short palindromic repeat), is an adaptive immune system that provides protection against mobile genetic elements (viruses, transposable elements and conjugative plasmids). CRISPR clusters contain sequences complementary to antecedent mobile elements and target invading nucleic acids. CRISPR clusters are transcribed and processed into CRISPR RNA (crRNA). Functions as a ssRNA-specific endoribonuclease. Involved in the integration of spacer DNA into the CRISPR cassette.</text>
</comment>
<name>A0A975U086_9PROT</name>
<dbReference type="Proteomes" id="UP000694001">
    <property type="component" value="Chromosome"/>
</dbReference>
<protein>
    <recommendedName>
        <fullName evidence="9">CRISPR-associated endoribonuclease Cas2</fullName>
        <ecNumber evidence="9">3.1.-.-</ecNumber>
    </recommendedName>
</protein>
<accession>A0A975U086</accession>
<evidence type="ECO:0000256" key="7">
    <source>
        <dbReference type="ARBA" id="ARBA00022842"/>
    </source>
</evidence>
<keyword evidence="8 9" id="KW-0051">Antiviral defense</keyword>
<evidence type="ECO:0000256" key="3">
    <source>
        <dbReference type="ARBA" id="ARBA00022722"/>
    </source>
</evidence>
<comment type="cofactor">
    <cofactor evidence="1 9">
        <name>Mg(2+)</name>
        <dbReference type="ChEBI" id="CHEBI:18420"/>
    </cofactor>
</comment>
<dbReference type="HAMAP" id="MF_01471">
    <property type="entry name" value="Cas2"/>
    <property type="match status" value="1"/>
</dbReference>
<gene>
    <name evidence="9 10" type="primary">cas2</name>
    <name evidence="10" type="ORF">KO353_11135</name>
</gene>
<dbReference type="Pfam" id="PF09827">
    <property type="entry name" value="CRISPR_Cas2"/>
    <property type="match status" value="1"/>
</dbReference>
<dbReference type="InterPro" id="IPR019199">
    <property type="entry name" value="Virulence_VapD/CRISPR_Cas2"/>
</dbReference>
<dbReference type="EMBL" id="CP076448">
    <property type="protein sequence ID" value="QXM23850.1"/>
    <property type="molecule type" value="Genomic_DNA"/>
</dbReference>
<keyword evidence="5 9" id="KW-0255">Endonuclease</keyword>
<evidence type="ECO:0000256" key="1">
    <source>
        <dbReference type="ARBA" id="ARBA00001946"/>
    </source>
</evidence>
<evidence type="ECO:0000256" key="6">
    <source>
        <dbReference type="ARBA" id="ARBA00022801"/>
    </source>
</evidence>
<keyword evidence="11" id="KW-1185">Reference proteome</keyword>
<evidence type="ECO:0000256" key="9">
    <source>
        <dbReference type="HAMAP-Rule" id="MF_01471"/>
    </source>
</evidence>
<evidence type="ECO:0000256" key="8">
    <source>
        <dbReference type="ARBA" id="ARBA00023118"/>
    </source>
</evidence>
<feature type="binding site" evidence="9">
    <location>
        <position position="22"/>
    </location>
    <ligand>
        <name>Mg(2+)</name>
        <dbReference type="ChEBI" id="CHEBI:18420"/>
        <note>catalytic</note>
    </ligand>
</feature>
<dbReference type="KEGG" id="elio:KO353_11135"/>
<evidence type="ECO:0000256" key="4">
    <source>
        <dbReference type="ARBA" id="ARBA00022723"/>
    </source>
</evidence>
<sequence length="115" mass="13795">MSLRNRTFLSGYRVMWMFVMFDLPVTTKSERRAAAKFRLWLLDQGWEMSQFSVYLRWCASKEQAERWLREISRNLPGTGKVHVLMVTDRQFEQMTVFRGRSRAGKRPKPEQLTLF</sequence>
<dbReference type="AlphaFoldDB" id="A0A975U086"/>
<evidence type="ECO:0000313" key="11">
    <source>
        <dbReference type="Proteomes" id="UP000694001"/>
    </source>
</evidence>
<reference evidence="10" key="1">
    <citation type="submission" date="2021-06" db="EMBL/GenBank/DDBJ databases">
        <title>Elioraea tepida, sp. nov., a moderately thermophilic aerobic anoxygenic phototrophic bacterium isolated from an alkaline siliceous hot spring mat community in Yellowstone National Park, WY, USA.</title>
        <authorList>
            <person name="Saini M.K."/>
            <person name="Yoshida S."/>
            <person name="Sebastian A."/>
            <person name="Hirose S."/>
            <person name="Hara E."/>
            <person name="Tamaki H."/>
            <person name="Soulier N.T."/>
            <person name="Albert I."/>
            <person name="Hanada S."/>
            <person name="Bryant D.A."/>
            <person name="Tank M."/>
        </authorList>
    </citation>
    <scope>NUCLEOTIDE SEQUENCE</scope>
    <source>
        <strain evidence="10">MS-P2</strain>
    </source>
</reference>
<comment type="similarity">
    <text evidence="2 9">Belongs to the CRISPR-associated endoribonuclease Cas2 protein family.</text>
</comment>
<dbReference type="GO" id="GO:0016787">
    <property type="term" value="F:hydrolase activity"/>
    <property type="evidence" value="ECO:0007669"/>
    <property type="project" value="UniProtKB-KW"/>
</dbReference>
<evidence type="ECO:0000313" key="10">
    <source>
        <dbReference type="EMBL" id="QXM23850.1"/>
    </source>
</evidence>
<keyword evidence="3 9" id="KW-0540">Nuclease</keyword>
<dbReference type="GO" id="GO:0043571">
    <property type="term" value="P:maintenance of CRISPR repeat elements"/>
    <property type="evidence" value="ECO:0007669"/>
    <property type="project" value="UniProtKB-UniRule"/>
</dbReference>
<organism evidence="10 11">
    <name type="scientific">Elioraea tepida</name>
    <dbReference type="NCBI Taxonomy" id="2843330"/>
    <lineage>
        <taxon>Bacteria</taxon>
        <taxon>Pseudomonadati</taxon>
        <taxon>Pseudomonadota</taxon>
        <taxon>Alphaproteobacteria</taxon>
        <taxon>Acetobacterales</taxon>
        <taxon>Elioraeaceae</taxon>
        <taxon>Elioraea</taxon>
    </lineage>
</organism>
<keyword evidence="4 9" id="KW-0479">Metal-binding</keyword>
<dbReference type="GO" id="GO:0046872">
    <property type="term" value="F:metal ion binding"/>
    <property type="evidence" value="ECO:0007669"/>
    <property type="project" value="UniProtKB-UniRule"/>
</dbReference>
<keyword evidence="6 9" id="KW-0378">Hydrolase</keyword>
<dbReference type="GO" id="GO:0004521">
    <property type="term" value="F:RNA endonuclease activity"/>
    <property type="evidence" value="ECO:0007669"/>
    <property type="project" value="InterPro"/>
</dbReference>
<dbReference type="InterPro" id="IPR021127">
    <property type="entry name" value="CRISPR_associated_Cas2"/>
</dbReference>
<proteinExistence type="inferred from homology"/>
<evidence type="ECO:0000256" key="5">
    <source>
        <dbReference type="ARBA" id="ARBA00022759"/>
    </source>
</evidence>
<comment type="subunit">
    <text evidence="9">Homodimer, forms a heterotetramer with a Cas1 homodimer.</text>
</comment>
<dbReference type="NCBIfam" id="TIGR01573">
    <property type="entry name" value="cas2"/>
    <property type="match status" value="1"/>
</dbReference>
<keyword evidence="7 9" id="KW-0460">Magnesium</keyword>
<dbReference type="EC" id="3.1.-.-" evidence="9"/>